<reference evidence="1" key="1">
    <citation type="submission" date="2018-05" db="EMBL/GenBank/DDBJ databases">
        <authorList>
            <person name="Lanie J.A."/>
            <person name="Ng W.-L."/>
            <person name="Kazmierczak K.M."/>
            <person name="Andrzejewski T.M."/>
            <person name="Davidsen T.M."/>
            <person name="Wayne K.J."/>
            <person name="Tettelin H."/>
            <person name="Glass J.I."/>
            <person name="Rusch D."/>
            <person name="Podicherti R."/>
            <person name="Tsui H.-C.T."/>
            <person name="Winkler M.E."/>
        </authorList>
    </citation>
    <scope>NUCLEOTIDE SEQUENCE</scope>
</reference>
<gene>
    <name evidence="1" type="ORF">METZ01_LOCUS99776</name>
</gene>
<protein>
    <submittedName>
        <fullName evidence="1">Uncharacterized protein</fullName>
    </submittedName>
</protein>
<dbReference type="EMBL" id="UINC01010557">
    <property type="protein sequence ID" value="SVA46922.1"/>
    <property type="molecule type" value="Genomic_DNA"/>
</dbReference>
<organism evidence="1">
    <name type="scientific">marine metagenome</name>
    <dbReference type="NCBI Taxonomy" id="408172"/>
    <lineage>
        <taxon>unclassified sequences</taxon>
        <taxon>metagenomes</taxon>
        <taxon>ecological metagenomes</taxon>
    </lineage>
</organism>
<name>A0A381W359_9ZZZZ</name>
<accession>A0A381W359</accession>
<feature type="non-terminal residue" evidence="1">
    <location>
        <position position="1"/>
    </location>
</feature>
<proteinExistence type="predicted"/>
<dbReference type="AlphaFoldDB" id="A0A381W359"/>
<evidence type="ECO:0000313" key="1">
    <source>
        <dbReference type="EMBL" id="SVA46922.1"/>
    </source>
</evidence>
<sequence length="33" mass="3756">GTAYNFYEYRAYGVPFAEAQDRLLESEKILVAA</sequence>